<comment type="caution">
    <text evidence="2">The sequence shown here is derived from an EMBL/GenBank/DDBJ whole genome shotgun (WGS) entry which is preliminary data.</text>
</comment>
<dbReference type="InterPro" id="IPR036249">
    <property type="entry name" value="Thioredoxin-like_sf"/>
</dbReference>
<accession>A0A936F1K7</accession>
<dbReference type="PANTHER" id="PTHR43640">
    <property type="entry name" value="OS07G0260300 PROTEIN"/>
    <property type="match status" value="1"/>
</dbReference>
<dbReference type="InterPro" id="IPR013766">
    <property type="entry name" value="Thioredoxin_domain"/>
</dbReference>
<evidence type="ECO:0000313" key="2">
    <source>
        <dbReference type="EMBL" id="MBK8571915.1"/>
    </source>
</evidence>
<dbReference type="InterPro" id="IPR000866">
    <property type="entry name" value="AhpC/TSA"/>
</dbReference>
<dbReference type="CDD" id="cd02969">
    <property type="entry name" value="PRX_like1"/>
    <property type="match status" value="1"/>
</dbReference>
<dbReference type="SUPFAM" id="SSF52833">
    <property type="entry name" value="Thioredoxin-like"/>
    <property type="match status" value="1"/>
</dbReference>
<gene>
    <name evidence="2" type="ORF">IPN91_04555</name>
</gene>
<dbReference type="Gene3D" id="3.40.30.10">
    <property type="entry name" value="Glutaredoxin"/>
    <property type="match status" value="1"/>
</dbReference>
<evidence type="ECO:0000313" key="3">
    <source>
        <dbReference type="Proteomes" id="UP000709959"/>
    </source>
</evidence>
<dbReference type="PANTHER" id="PTHR43640:SF1">
    <property type="entry name" value="THIOREDOXIN-DEPENDENT PEROXIREDOXIN"/>
    <property type="match status" value="1"/>
</dbReference>
<dbReference type="InterPro" id="IPR047262">
    <property type="entry name" value="PRX-like1"/>
</dbReference>
<name>A0A936F1K7_9BACT</name>
<dbReference type="EMBL" id="JADKCH010000002">
    <property type="protein sequence ID" value="MBK8571915.1"/>
    <property type="molecule type" value="Genomic_DNA"/>
</dbReference>
<reference evidence="2 3" key="1">
    <citation type="submission" date="2020-10" db="EMBL/GenBank/DDBJ databases">
        <title>Connecting structure to function with the recovery of over 1000 high-quality activated sludge metagenome-assembled genomes encoding full-length rRNA genes using long-read sequencing.</title>
        <authorList>
            <person name="Singleton C.M."/>
            <person name="Petriglieri F."/>
            <person name="Kristensen J.M."/>
            <person name="Kirkegaard R.H."/>
            <person name="Michaelsen T.Y."/>
            <person name="Andersen M.H."/>
            <person name="Karst S.M."/>
            <person name="Dueholm M.S."/>
            <person name="Nielsen P.H."/>
            <person name="Albertsen M."/>
        </authorList>
    </citation>
    <scope>NUCLEOTIDE SEQUENCE [LARGE SCALE GENOMIC DNA]</scope>
    <source>
        <strain evidence="2">OdNE_18-Q3-R46-58_MAXAC.008</strain>
    </source>
</reference>
<dbReference type="Proteomes" id="UP000709959">
    <property type="component" value="Unassembled WGS sequence"/>
</dbReference>
<dbReference type="GO" id="GO:0016491">
    <property type="term" value="F:oxidoreductase activity"/>
    <property type="evidence" value="ECO:0007669"/>
    <property type="project" value="InterPro"/>
</dbReference>
<sequence>MTLMESTMVPLGTACPDFTLPGVDGRLWSLRDFHCPALLVVVMCNHCPYVQAIDDRLDALARAYAGRCAVVGINANDAVTHPDDSFAAMQARAQAKGYAFPYLWDEEQTVARALNAACTPDFFLYDSHRRLQYRGRLDDNWKDASRVTRQELQEAIEGVLAGREPLEVQQPSMGCSIKWRSR</sequence>
<feature type="domain" description="Thioredoxin" evidence="1">
    <location>
        <begin position="9"/>
        <end position="161"/>
    </location>
</feature>
<organism evidence="2 3">
    <name type="scientific">Candidatus Geothrix odensensis</name>
    <dbReference type="NCBI Taxonomy" id="2954440"/>
    <lineage>
        <taxon>Bacteria</taxon>
        <taxon>Pseudomonadati</taxon>
        <taxon>Acidobacteriota</taxon>
        <taxon>Holophagae</taxon>
        <taxon>Holophagales</taxon>
        <taxon>Holophagaceae</taxon>
        <taxon>Geothrix</taxon>
    </lineage>
</organism>
<dbReference type="AlphaFoldDB" id="A0A936F1K7"/>
<dbReference type="PROSITE" id="PS51352">
    <property type="entry name" value="THIOREDOXIN_2"/>
    <property type="match status" value="1"/>
</dbReference>
<dbReference type="Pfam" id="PF00578">
    <property type="entry name" value="AhpC-TSA"/>
    <property type="match status" value="1"/>
</dbReference>
<evidence type="ECO:0000259" key="1">
    <source>
        <dbReference type="PROSITE" id="PS51352"/>
    </source>
</evidence>
<dbReference type="GO" id="GO:0016209">
    <property type="term" value="F:antioxidant activity"/>
    <property type="evidence" value="ECO:0007669"/>
    <property type="project" value="InterPro"/>
</dbReference>
<proteinExistence type="predicted"/>
<protein>
    <submittedName>
        <fullName evidence="2">Thioredoxin family protein</fullName>
    </submittedName>
</protein>